<evidence type="ECO:0000313" key="2">
    <source>
        <dbReference type="Proteomes" id="UP000030641"/>
    </source>
</evidence>
<dbReference type="HOGENOM" id="CLU_2605638_0_0_1"/>
<dbReference type="EMBL" id="KL584749">
    <property type="protein sequence ID" value="KER00467.1"/>
    <property type="molecule type" value="Genomic_DNA"/>
</dbReference>
<accession>A0A074ZQ87</accession>
<gene>
    <name evidence="1" type="ORF">AUEXF2481DRAFT_137953</name>
</gene>
<dbReference type="GeneID" id="25362059"/>
<organism evidence="1 2">
    <name type="scientific">Aureobasidium subglaciale (strain EXF-2481)</name>
    <name type="common">Aureobasidium pullulans var. subglaciale</name>
    <dbReference type="NCBI Taxonomy" id="1043005"/>
    <lineage>
        <taxon>Eukaryota</taxon>
        <taxon>Fungi</taxon>
        <taxon>Dikarya</taxon>
        <taxon>Ascomycota</taxon>
        <taxon>Pezizomycotina</taxon>
        <taxon>Dothideomycetes</taxon>
        <taxon>Dothideomycetidae</taxon>
        <taxon>Dothideales</taxon>
        <taxon>Saccotheciaceae</taxon>
        <taxon>Aureobasidium</taxon>
    </lineage>
</organism>
<keyword evidence="2" id="KW-1185">Reference proteome</keyword>
<dbReference type="AlphaFoldDB" id="A0A074ZQ87"/>
<dbReference type="Proteomes" id="UP000030641">
    <property type="component" value="Unassembled WGS sequence"/>
</dbReference>
<proteinExistence type="predicted"/>
<reference evidence="1 2" key="1">
    <citation type="journal article" date="2014" name="BMC Genomics">
        <title>Genome sequencing of four Aureobasidium pullulans varieties: biotechnological potential, stress tolerance, and description of new species.</title>
        <authorList>
            <person name="Gostin Ar C."/>
            <person name="Ohm R.A."/>
            <person name="Kogej T."/>
            <person name="Sonjak S."/>
            <person name="Turk M."/>
            <person name="Zajc J."/>
            <person name="Zalar P."/>
            <person name="Grube M."/>
            <person name="Sun H."/>
            <person name="Han J."/>
            <person name="Sharma A."/>
            <person name="Chiniquy J."/>
            <person name="Ngan C.Y."/>
            <person name="Lipzen A."/>
            <person name="Barry K."/>
            <person name="Grigoriev I.V."/>
            <person name="Gunde-Cimerman N."/>
        </authorList>
    </citation>
    <scope>NUCLEOTIDE SEQUENCE [LARGE SCALE GENOMIC DNA]</scope>
    <source>
        <strain evidence="1 2">EXF-2481</strain>
    </source>
</reference>
<dbReference type="InParanoid" id="A0A074ZQ87"/>
<protein>
    <submittedName>
        <fullName evidence="1">Uncharacterized protein</fullName>
    </submittedName>
</protein>
<sequence>MFDCSILPLASFVRSASLASADVLVIRTRQSDLASHSNTQHSAIFWLEICHINWLCKTRVAEDRAACYQAAASCTPAMH</sequence>
<name>A0A074ZQ87_AURSE</name>
<evidence type="ECO:0000313" key="1">
    <source>
        <dbReference type="EMBL" id="KER00467.1"/>
    </source>
</evidence>
<dbReference type="RefSeq" id="XP_013348968.1">
    <property type="nucleotide sequence ID" value="XM_013493514.1"/>
</dbReference>